<dbReference type="GO" id="GO:0016787">
    <property type="term" value="F:hydrolase activity"/>
    <property type="evidence" value="ECO:0007669"/>
    <property type="project" value="UniProtKB-KW"/>
</dbReference>
<dbReference type="Pfam" id="PF00561">
    <property type="entry name" value="Abhydrolase_1"/>
    <property type="match status" value="1"/>
</dbReference>
<gene>
    <name evidence="3" type="ORF">METZ01_LOCUS373149</name>
</gene>
<feature type="non-terminal residue" evidence="3">
    <location>
        <position position="273"/>
    </location>
</feature>
<dbReference type="Gene3D" id="3.40.50.1820">
    <property type="entry name" value="alpha/beta hydrolase"/>
    <property type="match status" value="1"/>
</dbReference>
<dbReference type="AlphaFoldDB" id="A0A382TES8"/>
<feature type="domain" description="AB hydrolase-1" evidence="2">
    <location>
        <begin position="27"/>
        <end position="254"/>
    </location>
</feature>
<evidence type="ECO:0000313" key="3">
    <source>
        <dbReference type="EMBL" id="SVD20295.1"/>
    </source>
</evidence>
<organism evidence="3">
    <name type="scientific">marine metagenome</name>
    <dbReference type="NCBI Taxonomy" id="408172"/>
    <lineage>
        <taxon>unclassified sequences</taxon>
        <taxon>metagenomes</taxon>
        <taxon>ecological metagenomes</taxon>
    </lineage>
</organism>
<evidence type="ECO:0000256" key="1">
    <source>
        <dbReference type="ARBA" id="ARBA00022801"/>
    </source>
</evidence>
<dbReference type="PANTHER" id="PTHR43329">
    <property type="entry name" value="EPOXIDE HYDROLASE"/>
    <property type="match status" value="1"/>
</dbReference>
<dbReference type="PRINTS" id="PR00412">
    <property type="entry name" value="EPOXHYDRLASE"/>
</dbReference>
<dbReference type="EMBL" id="UINC01135874">
    <property type="protein sequence ID" value="SVD20295.1"/>
    <property type="molecule type" value="Genomic_DNA"/>
</dbReference>
<dbReference type="SUPFAM" id="SSF53474">
    <property type="entry name" value="alpha/beta-Hydrolases"/>
    <property type="match status" value="1"/>
</dbReference>
<protein>
    <recommendedName>
        <fullName evidence="2">AB hydrolase-1 domain-containing protein</fullName>
    </recommendedName>
</protein>
<proteinExistence type="predicted"/>
<keyword evidence="1" id="KW-0378">Hydrolase</keyword>
<dbReference type="InterPro" id="IPR029058">
    <property type="entry name" value="AB_hydrolase_fold"/>
</dbReference>
<reference evidence="3" key="1">
    <citation type="submission" date="2018-05" db="EMBL/GenBank/DDBJ databases">
        <authorList>
            <person name="Lanie J.A."/>
            <person name="Ng W.-L."/>
            <person name="Kazmierczak K.M."/>
            <person name="Andrzejewski T.M."/>
            <person name="Davidsen T.M."/>
            <person name="Wayne K.J."/>
            <person name="Tettelin H."/>
            <person name="Glass J.I."/>
            <person name="Rusch D."/>
            <person name="Podicherti R."/>
            <person name="Tsui H.-C.T."/>
            <person name="Winkler M.E."/>
        </authorList>
    </citation>
    <scope>NUCLEOTIDE SEQUENCE</scope>
</reference>
<dbReference type="InterPro" id="IPR000639">
    <property type="entry name" value="Epox_hydrolase-like"/>
</dbReference>
<dbReference type="InterPro" id="IPR000073">
    <property type="entry name" value="AB_hydrolase_1"/>
</dbReference>
<evidence type="ECO:0000259" key="2">
    <source>
        <dbReference type="Pfam" id="PF00561"/>
    </source>
</evidence>
<name>A0A382TES8_9ZZZZ</name>
<sequence>MESALLKAKTSRLEIAYASWGDRNGLPVVFVHGFPDSPVGWEAVVDCLGEGDVNAIAPFGCGFGNTRRLDKQSPKYGRIAVRAYDLIEFVDALGLDRFILVGHDIGALAAQSATILLRERVVGLVSLFEYGVSFQAVVGKLTPENLHALWYQWFFNLPWSNYAFKSDYKNICEYLWRQWSPQWRFQPSEFESTATAFKNSDFVDTVINGYRSDASLVKFDVKQFIEFEKQLTSGPVVPVPTTVIVGDADGLASPRPPEEEFFPNGYKRLILKG</sequence>
<accession>A0A382TES8</accession>